<dbReference type="AlphaFoldDB" id="A0A369PQN8"/>
<accession>A0A369PQN8</accession>
<comment type="caution">
    <text evidence="2">The sequence shown here is derived from an EMBL/GenBank/DDBJ whole genome shotgun (WGS) entry which is preliminary data.</text>
</comment>
<dbReference type="OrthoDB" id="793244at2"/>
<protein>
    <submittedName>
        <fullName evidence="2">TlpA family protein disulfide reductase</fullName>
    </submittedName>
</protein>
<dbReference type="Gene3D" id="3.40.30.10">
    <property type="entry name" value="Glutaredoxin"/>
    <property type="match status" value="1"/>
</dbReference>
<feature type="domain" description="Thioredoxin" evidence="1">
    <location>
        <begin position="94"/>
        <end position="241"/>
    </location>
</feature>
<evidence type="ECO:0000313" key="3">
    <source>
        <dbReference type="Proteomes" id="UP000253961"/>
    </source>
</evidence>
<reference evidence="2 3" key="1">
    <citation type="submission" date="2018-07" db="EMBL/GenBank/DDBJ databases">
        <title>Pedobacter sp. nov., isolated from soil.</title>
        <authorList>
            <person name="Zhou L.Y."/>
            <person name="Du Z.J."/>
        </authorList>
    </citation>
    <scope>NUCLEOTIDE SEQUENCE [LARGE SCALE GENOMIC DNA]</scope>
    <source>
        <strain evidence="2 3">JDX94</strain>
    </source>
</reference>
<dbReference type="SUPFAM" id="SSF52833">
    <property type="entry name" value="Thioredoxin-like"/>
    <property type="match status" value="1"/>
</dbReference>
<sequence>MKKTIFSIARALPCLFFGIDLIKKPKRCVPPSYGNLSLSCFQLDGQTTRNVAKLANREINLERLLRKKIIRLTTVLFFFSTTLFAQAKATSRQLAINDKVPNLTLSQILNFNQKSAEFSSFRNKALVLDFWATYCSPCIAEFPKMDAMQKKYGKNIQFLLMNTYASDTVEVLEKFLAAQKAKIKDFALPIILNSAEIKNVFPVNTMPHYIWIGADGRIKAITRADQLTEENVSRLIAGLSLNLKTKKD</sequence>
<dbReference type="PROSITE" id="PS51352">
    <property type="entry name" value="THIOREDOXIN_2"/>
    <property type="match status" value="1"/>
</dbReference>
<gene>
    <name evidence="2" type="ORF">DU508_20485</name>
</gene>
<dbReference type="PANTHER" id="PTHR42852">
    <property type="entry name" value="THIOL:DISULFIDE INTERCHANGE PROTEIN DSBE"/>
    <property type="match status" value="1"/>
</dbReference>
<dbReference type="Proteomes" id="UP000253961">
    <property type="component" value="Unassembled WGS sequence"/>
</dbReference>
<dbReference type="CDD" id="cd02966">
    <property type="entry name" value="TlpA_like_family"/>
    <property type="match status" value="1"/>
</dbReference>
<name>A0A369PQN8_9SPHI</name>
<dbReference type="GO" id="GO:0016491">
    <property type="term" value="F:oxidoreductase activity"/>
    <property type="evidence" value="ECO:0007669"/>
    <property type="project" value="InterPro"/>
</dbReference>
<dbReference type="EMBL" id="QPKV01000012">
    <property type="protein sequence ID" value="RDC54602.1"/>
    <property type="molecule type" value="Genomic_DNA"/>
</dbReference>
<dbReference type="Pfam" id="PF08534">
    <property type="entry name" value="Redoxin"/>
    <property type="match status" value="1"/>
</dbReference>
<dbReference type="InterPro" id="IPR036249">
    <property type="entry name" value="Thioredoxin-like_sf"/>
</dbReference>
<organism evidence="2 3">
    <name type="scientific">Pedobacter chinensis</name>
    <dbReference type="NCBI Taxonomy" id="2282421"/>
    <lineage>
        <taxon>Bacteria</taxon>
        <taxon>Pseudomonadati</taxon>
        <taxon>Bacteroidota</taxon>
        <taxon>Sphingobacteriia</taxon>
        <taxon>Sphingobacteriales</taxon>
        <taxon>Sphingobacteriaceae</taxon>
        <taxon>Pedobacter</taxon>
    </lineage>
</organism>
<proteinExistence type="predicted"/>
<keyword evidence="3" id="KW-1185">Reference proteome</keyword>
<dbReference type="InterPro" id="IPR050553">
    <property type="entry name" value="Thioredoxin_ResA/DsbE_sf"/>
</dbReference>
<evidence type="ECO:0000313" key="2">
    <source>
        <dbReference type="EMBL" id="RDC54602.1"/>
    </source>
</evidence>
<dbReference type="InterPro" id="IPR013766">
    <property type="entry name" value="Thioredoxin_domain"/>
</dbReference>
<dbReference type="RefSeq" id="WP_056095111.1">
    <property type="nucleotide sequence ID" value="NZ_QPKV01000012.1"/>
</dbReference>
<dbReference type="PANTHER" id="PTHR42852:SF13">
    <property type="entry name" value="PROTEIN DIPZ"/>
    <property type="match status" value="1"/>
</dbReference>
<evidence type="ECO:0000259" key="1">
    <source>
        <dbReference type="PROSITE" id="PS51352"/>
    </source>
</evidence>
<dbReference type="InterPro" id="IPR013740">
    <property type="entry name" value="Redoxin"/>
</dbReference>